<feature type="domain" description="AB hydrolase-1" evidence="2">
    <location>
        <begin position="37"/>
        <end position="280"/>
    </location>
</feature>
<name>A0A2Z5GA00_9BACT</name>
<dbReference type="Pfam" id="PF00561">
    <property type="entry name" value="Abhydrolase_1"/>
    <property type="match status" value="1"/>
</dbReference>
<evidence type="ECO:0000313" key="4">
    <source>
        <dbReference type="Proteomes" id="UP000253606"/>
    </source>
</evidence>
<dbReference type="PRINTS" id="PR00111">
    <property type="entry name" value="ABHYDROLASE"/>
</dbReference>
<proteinExistence type="predicted"/>
<evidence type="ECO:0000259" key="2">
    <source>
        <dbReference type="Pfam" id="PF00561"/>
    </source>
</evidence>
<keyword evidence="4" id="KW-1185">Reference proteome</keyword>
<accession>A0A2Z5GA00</accession>
<reference evidence="3 4" key="1">
    <citation type="journal article" date="2018" name="Front. Microbiol.">
        <title>Hydrolytic Capabilities as a Key to Environmental Success: Chitinolytic and Cellulolytic Acidobacteria From Acidic Sub-arctic Soils and Boreal Peatlands.</title>
        <authorList>
            <person name="Belova S.E."/>
            <person name="Ravin N.V."/>
            <person name="Pankratov T.A."/>
            <person name="Rakitin A.L."/>
            <person name="Ivanova A.A."/>
            <person name="Beletsky A.V."/>
            <person name="Mardanov A.V."/>
            <person name="Sinninghe Damste J.S."/>
            <person name="Dedysh S.N."/>
        </authorList>
    </citation>
    <scope>NUCLEOTIDE SEQUENCE [LARGE SCALE GENOMIC DNA]</scope>
    <source>
        <strain evidence="3 4">SBC82</strain>
    </source>
</reference>
<sequence>MKANAVLSDPASAVHYNTTRIGDVDVFYREAGAKDAPVLLLLHGFPTSSNMFRNLIPRLAGSFHVVAPDYPGYGFSGMPDRKEFPYTFENMTNIVEQLTLKLGLDKYSLYVMDYGAPIGYRLAIRHPEKVRGLVIQNGNAYEEGLLEFWDPIKQYWGEATHENRAALEYLTKPDATKWQYHNGVADTSLLDPTTWTLDQAGMDRPGNADIQLDMLYDYRTNVPLYPQFQKFFREYQPPALIVWGKKDYIFPAEGAAPYKRDLPNVETHLLDTGHFALETHGEEIASRIKDFFGQQRG</sequence>
<dbReference type="PANTHER" id="PTHR42977:SF3">
    <property type="entry name" value="AB HYDROLASE-1 DOMAIN-CONTAINING PROTEIN"/>
    <property type="match status" value="1"/>
</dbReference>
<dbReference type="PRINTS" id="PR00412">
    <property type="entry name" value="EPOXHYDRLASE"/>
</dbReference>
<dbReference type="PANTHER" id="PTHR42977">
    <property type="entry name" value="HYDROLASE-RELATED"/>
    <property type="match status" value="1"/>
</dbReference>
<organism evidence="3 4">
    <name type="scientific">Acidisarcina polymorpha</name>
    <dbReference type="NCBI Taxonomy" id="2211140"/>
    <lineage>
        <taxon>Bacteria</taxon>
        <taxon>Pseudomonadati</taxon>
        <taxon>Acidobacteriota</taxon>
        <taxon>Terriglobia</taxon>
        <taxon>Terriglobales</taxon>
        <taxon>Acidobacteriaceae</taxon>
        <taxon>Acidisarcina</taxon>
    </lineage>
</organism>
<dbReference type="SUPFAM" id="SSF53474">
    <property type="entry name" value="alpha/beta-Hydrolases"/>
    <property type="match status" value="1"/>
</dbReference>
<dbReference type="Proteomes" id="UP000253606">
    <property type="component" value="Chromosome"/>
</dbReference>
<dbReference type="GO" id="GO:0004301">
    <property type="term" value="F:epoxide hydrolase activity"/>
    <property type="evidence" value="ECO:0007669"/>
    <property type="project" value="TreeGrafter"/>
</dbReference>
<evidence type="ECO:0000313" key="3">
    <source>
        <dbReference type="EMBL" id="AXC15828.1"/>
    </source>
</evidence>
<dbReference type="FunFam" id="3.40.50.1820:FF:000173">
    <property type="entry name" value="Alpha/beta hydrolase"/>
    <property type="match status" value="1"/>
</dbReference>
<dbReference type="EMBL" id="CP030840">
    <property type="protein sequence ID" value="AXC15828.1"/>
    <property type="molecule type" value="Genomic_DNA"/>
</dbReference>
<dbReference type="InterPro" id="IPR051340">
    <property type="entry name" value="Haloalkane_dehalogenase"/>
</dbReference>
<gene>
    <name evidence="3" type="ORF">ACPOL_6616</name>
</gene>
<dbReference type="InterPro" id="IPR000073">
    <property type="entry name" value="AB_hydrolase_1"/>
</dbReference>
<dbReference type="OrthoDB" id="9797695at2"/>
<evidence type="ECO:0000256" key="1">
    <source>
        <dbReference type="ARBA" id="ARBA00022801"/>
    </source>
</evidence>
<protein>
    <submittedName>
        <fullName evidence="3">Alpha/beta hydrolase fold</fullName>
    </submittedName>
</protein>
<dbReference type="InterPro" id="IPR029058">
    <property type="entry name" value="AB_hydrolase_fold"/>
</dbReference>
<dbReference type="InterPro" id="IPR000639">
    <property type="entry name" value="Epox_hydrolase-like"/>
</dbReference>
<dbReference type="Gene3D" id="3.40.50.1820">
    <property type="entry name" value="alpha/beta hydrolase"/>
    <property type="match status" value="1"/>
</dbReference>
<keyword evidence="1 3" id="KW-0378">Hydrolase</keyword>
<dbReference type="RefSeq" id="WP_114210430.1">
    <property type="nucleotide sequence ID" value="NZ_CP030840.1"/>
</dbReference>
<dbReference type="AlphaFoldDB" id="A0A2Z5GA00"/>
<dbReference type="KEGG" id="abas:ACPOL_6616"/>